<comment type="similarity">
    <text evidence="2">Belongs to the DNA repair metallo-beta-lactamase (DRMBL) family.</text>
</comment>
<dbReference type="InterPro" id="IPR011084">
    <property type="entry name" value="DRMBL"/>
</dbReference>
<accession>A0ABQ9P2X3</accession>
<organism evidence="16 17">
    <name type="scientific">Coniosporium apollinis</name>
    <dbReference type="NCBI Taxonomy" id="61459"/>
    <lineage>
        <taxon>Eukaryota</taxon>
        <taxon>Fungi</taxon>
        <taxon>Dikarya</taxon>
        <taxon>Ascomycota</taxon>
        <taxon>Pezizomycotina</taxon>
        <taxon>Dothideomycetes</taxon>
        <taxon>Dothideomycetes incertae sedis</taxon>
        <taxon>Coniosporium</taxon>
    </lineage>
</organism>
<evidence type="ECO:0000256" key="1">
    <source>
        <dbReference type="ARBA" id="ARBA00004123"/>
    </source>
</evidence>
<evidence type="ECO:0000256" key="2">
    <source>
        <dbReference type="ARBA" id="ARBA00010304"/>
    </source>
</evidence>
<evidence type="ECO:0000256" key="9">
    <source>
        <dbReference type="ARBA" id="ARBA00023204"/>
    </source>
</evidence>
<dbReference type="InterPro" id="IPR036866">
    <property type="entry name" value="RibonucZ/Hydroxyglut_hydro"/>
</dbReference>
<sequence length="654" mass="72456">MSTFKGIVAEFPQIRIDYFRTLPAHQPPLACFLSHIHSDHLAGLESLRAPFIYCSPATRQILLRLQRYPHRMNFAKGILESRIQTYKHLRTLLKTIPLETPTRIELSPGNEIRVTLLNANHCAGAVMFLIQDTRKAILYTGDTRSEAWLVEALVRNPVLVPFTLGSRRLDTIYLDTTFATKADVYREFPSKAAGLAELLDKVSQYPGDTVFYFQAWTFGYEDVWIALAALLGEAVHLDRYRWRIYRSLSAASAKDGDPVCAEAPPLCGFQLGNHWQSGCLTDEPGVRLHSCERGTGCSVVDGNADIVNIIPIITRTSDGTEVAELGAGGGKGDLDQVHELDTADAAAVAQLMTMCATKITEPEKLQRVLRLLSSVLEEQRTRIQLGGAGGGVDNEEGHLDLDQLPLQELVDILARLVSADSDDAEALRPLRQQKRSKDLPRTITFPYSRHSSYSELCRLVEALRPRDVYPCTVDYANWNSSLSMRTLFGHLCSGDVFAHDELMHELLAEREEESGARKRKRGDGSATPENQDSETEDESPVTQIRITSPRPAVISGDESSAAFFTPLQALPEEQTASGLSTPSRRFEGRSTVESLHVESEVSSVASFDQSVDYARWSTRDWAYNCAAGFHGLTWADFGGLVCAGDGHSEREVEL</sequence>
<evidence type="ECO:0000313" key="17">
    <source>
        <dbReference type="Proteomes" id="UP001172684"/>
    </source>
</evidence>
<keyword evidence="10" id="KW-0539">Nucleus</keyword>
<keyword evidence="5" id="KW-0227">DNA damage</keyword>
<evidence type="ECO:0000259" key="15">
    <source>
        <dbReference type="Pfam" id="PF12706"/>
    </source>
</evidence>
<keyword evidence="8" id="KW-0233">DNA recombination</keyword>
<feature type="region of interest" description="Disordered" evidence="13">
    <location>
        <begin position="510"/>
        <end position="553"/>
    </location>
</feature>
<dbReference type="SUPFAM" id="SSF56281">
    <property type="entry name" value="Metallo-hydrolase/oxidoreductase"/>
    <property type="match status" value="1"/>
</dbReference>
<feature type="domain" description="DNA repair metallo-beta-lactamase" evidence="14">
    <location>
        <begin position="436"/>
        <end position="472"/>
    </location>
</feature>
<dbReference type="EMBL" id="JAPDRL010000007">
    <property type="protein sequence ID" value="KAJ9668321.1"/>
    <property type="molecule type" value="Genomic_DNA"/>
</dbReference>
<keyword evidence="17" id="KW-1185">Reference proteome</keyword>
<proteinExistence type="inferred from homology"/>
<comment type="caution">
    <text evidence="16">The sequence shown here is derived from an EMBL/GenBank/DDBJ whole genome shotgun (WGS) entry which is preliminary data.</text>
</comment>
<comment type="subcellular location">
    <subcellularLocation>
        <location evidence="1">Nucleus</location>
    </subcellularLocation>
</comment>
<keyword evidence="4" id="KW-0255">Endonuclease</keyword>
<dbReference type="Gene3D" id="3.60.15.10">
    <property type="entry name" value="Ribonuclease Z/Hydroxyacylglutathione hydrolase-like"/>
    <property type="match status" value="1"/>
</dbReference>
<dbReference type="InterPro" id="IPR001279">
    <property type="entry name" value="Metallo-B-lactamas"/>
</dbReference>
<evidence type="ECO:0000259" key="14">
    <source>
        <dbReference type="Pfam" id="PF07522"/>
    </source>
</evidence>
<dbReference type="Pfam" id="PF07522">
    <property type="entry name" value="DRMBL"/>
    <property type="match status" value="1"/>
</dbReference>
<evidence type="ECO:0000256" key="10">
    <source>
        <dbReference type="ARBA" id="ARBA00023242"/>
    </source>
</evidence>
<dbReference type="Proteomes" id="UP001172684">
    <property type="component" value="Unassembled WGS sequence"/>
</dbReference>
<evidence type="ECO:0000256" key="5">
    <source>
        <dbReference type="ARBA" id="ARBA00022763"/>
    </source>
</evidence>
<evidence type="ECO:0000313" key="16">
    <source>
        <dbReference type="EMBL" id="KAJ9668321.1"/>
    </source>
</evidence>
<dbReference type="PANTHER" id="PTHR23240:SF8">
    <property type="entry name" value="PROTEIN ARTEMIS"/>
    <property type="match status" value="1"/>
</dbReference>
<keyword evidence="6" id="KW-0378">Hydrolase</keyword>
<reference evidence="16" key="1">
    <citation type="submission" date="2022-10" db="EMBL/GenBank/DDBJ databases">
        <title>Culturing micro-colonial fungi from biological soil crusts in the Mojave desert and describing Neophaeococcomyces mojavensis, and introducing the new genera and species Taxawa tesnikishii.</title>
        <authorList>
            <person name="Kurbessoian T."/>
            <person name="Stajich J.E."/>
        </authorList>
    </citation>
    <scope>NUCLEOTIDE SEQUENCE</scope>
    <source>
        <strain evidence="16">TK_1</strain>
    </source>
</reference>
<dbReference type="PANTHER" id="PTHR23240">
    <property type="entry name" value="DNA CROSS-LINK REPAIR PROTEIN PSO2/SNM1-RELATED"/>
    <property type="match status" value="1"/>
</dbReference>
<evidence type="ECO:0000256" key="12">
    <source>
        <dbReference type="ARBA" id="ARBA00042677"/>
    </source>
</evidence>
<evidence type="ECO:0000256" key="3">
    <source>
        <dbReference type="ARBA" id="ARBA00022722"/>
    </source>
</evidence>
<keyword evidence="3" id="KW-0540">Nuclease</keyword>
<evidence type="ECO:0000256" key="7">
    <source>
        <dbReference type="ARBA" id="ARBA00022839"/>
    </source>
</evidence>
<evidence type="ECO:0000256" key="4">
    <source>
        <dbReference type="ARBA" id="ARBA00022759"/>
    </source>
</evidence>
<evidence type="ECO:0000256" key="13">
    <source>
        <dbReference type="SAM" id="MobiDB-lite"/>
    </source>
</evidence>
<evidence type="ECO:0000256" key="11">
    <source>
        <dbReference type="ARBA" id="ARBA00039759"/>
    </source>
</evidence>
<protein>
    <recommendedName>
        <fullName evidence="11">Protein artemis</fullName>
    </recommendedName>
    <alternativeName>
        <fullName evidence="12">DNA cross-link repair 1C protein</fullName>
    </alternativeName>
</protein>
<gene>
    <name evidence="16" type="ORF">H2201_001369</name>
</gene>
<evidence type="ECO:0000256" key="6">
    <source>
        <dbReference type="ARBA" id="ARBA00022801"/>
    </source>
</evidence>
<dbReference type="Pfam" id="PF12706">
    <property type="entry name" value="Lactamase_B_2"/>
    <property type="match status" value="1"/>
</dbReference>
<evidence type="ECO:0000256" key="8">
    <source>
        <dbReference type="ARBA" id="ARBA00023172"/>
    </source>
</evidence>
<feature type="domain" description="Metallo-beta-lactamase" evidence="15">
    <location>
        <begin position="26"/>
        <end position="158"/>
    </location>
</feature>
<keyword evidence="9" id="KW-0234">DNA repair</keyword>
<keyword evidence="7" id="KW-0269">Exonuclease</keyword>
<name>A0ABQ9P2X3_9PEZI</name>